<dbReference type="STRING" id="314344.AL013_06005"/>
<organism evidence="12 13">
    <name type="scientific">Mariprofundus ferrooxydans PV-1</name>
    <dbReference type="NCBI Taxonomy" id="314345"/>
    <lineage>
        <taxon>Bacteria</taxon>
        <taxon>Pseudomonadati</taxon>
        <taxon>Pseudomonadota</taxon>
        <taxon>Candidatius Mariprofundia</taxon>
        <taxon>Mariprofundales</taxon>
        <taxon>Mariprofundaceae</taxon>
        <taxon>Mariprofundus</taxon>
    </lineage>
</organism>
<dbReference type="InterPro" id="IPR023631">
    <property type="entry name" value="Amidase_dom"/>
</dbReference>
<keyword evidence="13" id="KW-1185">Reference proteome</keyword>
<dbReference type="InParanoid" id="Q0EY08"/>
<dbReference type="EMBL" id="AATS01000011">
    <property type="protein sequence ID" value="EAU54218.1"/>
    <property type="molecule type" value="Genomic_DNA"/>
</dbReference>
<evidence type="ECO:0000256" key="7">
    <source>
        <dbReference type="ARBA" id="ARBA00022840"/>
    </source>
</evidence>
<dbReference type="GO" id="GO:0005524">
    <property type="term" value="F:ATP binding"/>
    <property type="evidence" value="ECO:0007669"/>
    <property type="project" value="UniProtKB-KW"/>
</dbReference>
<evidence type="ECO:0000256" key="9">
    <source>
        <dbReference type="ARBA" id="ARBA00047407"/>
    </source>
</evidence>
<evidence type="ECO:0000256" key="1">
    <source>
        <dbReference type="ARBA" id="ARBA00008069"/>
    </source>
</evidence>
<evidence type="ECO:0000256" key="2">
    <source>
        <dbReference type="ARBA" id="ARBA00011123"/>
    </source>
</evidence>
<evidence type="ECO:0000313" key="13">
    <source>
        <dbReference type="Proteomes" id="UP000005297"/>
    </source>
</evidence>
<dbReference type="NCBIfam" id="TIGR00132">
    <property type="entry name" value="gatA"/>
    <property type="match status" value="1"/>
</dbReference>
<dbReference type="EC" id="6.3.5.7" evidence="3 10"/>
<dbReference type="GO" id="GO:0016740">
    <property type="term" value="F:transferase activity"/>
    <property type="evidence" value="ECO:0007669"/>
    <property type="project" value="UniProtKB-KW"/>
</dbReference>
<dbReference type="GO" id="GO:0030956">
    <property type="term" value="C:glutamyl-tRNA(Gln) amidotransferase complex"/>
    <property type="evidence" value="ECO:0007669"/>
    <property type="project" value="InterPro"/>
</dbReference>
<dbReference type="InterPro" id="IPR004412">
    <property type="entry name" value="GatA"/>
</dbReference>
<dbReference type="Gene3D" id="3.90.1300.10">
    <property type="entry name" value="Amidase signature (AS) domain"/>
    <property type="match status" value="1"/>
</dbReference>
<dbReference type="PROSITE" id="PS00571">
    <property type="entry name" value="AMIDASES"/>
    <property type="match status" value="1"/>
</dbReference>
<comment type="function">
    <text evidence="10">Allows the formation of correctly charged Gln-tRNA(Gln) through the transamidation of misacylated Glu-tRNA(Gln) in organisms which lack glutaminyl-tRNA synthetase. The reaction takes place in the presence of glutamine and ATP through an activated gamma-phospho-Glu-tRNA(Gln).</text>
</comment>
<feature type="active site" description="Charge relay system" evidence="10">
    <location>
        <position position="155"/>
    </location>
</feature>
<name>Q0EY08_9PROT</name>
<evidence type="ECO:0000259" key="11">
    <source>
        <dbReference type="Pfam" id="PF01425"/>
    </source>
</evidence>
<comment type="subunit">
    <text evidence="2 10">Heterotrimer of A, B and C subunits.</text>
</comment>
<keyword evidence="7 10" id="KW-0067">ATP-binding</keyword>
<dbReference type="Proteomes" id="UP000005297">
    <property type="component" value="Unassembled WGS sequence"/>
</dbReference>
<dbReference type="SUPFAM" id="SSF75304">
    <property type="entry name" value="Amidase signature (AS) enzymes"/>
    <property type="match status" value="1"/>
</dbReference>
<dbReference type="eggNOG" id="COG0154">
    <property type="taxonomic scope" value="Bacteria"/>
</dbReference>
<protein>
    <recommendedName>
        <fullName evidence="4 10">Glutamyl-tRNA(Gln) amidotransferase subunit A</fullName>
        <shortName evidence="10">Glu-ADT subunit A</shortName>
        <ecNumber evidence="3 10">6.3.5.7</ecNumber>
    </recommendedName>
</protein>
<evidence type="ECO:0000256" key="3">
    <source>
        <dbReference type="ARBA" id="ARBA00012739"/>
    </source>
</evidence>
<evidence type="ECO:0000313" key="12">
    <source>
        <dbReference type="EMBL" id="EAU54218.1"/>
    </source>
</evidence>
<comment type="caution">
    <text evidence="12">The sequence shown here is derived from an EMBL/GenBank/DDBJ whole genome shotgun (WGS) entry which is preliminary data.</text>
</comment>
<keyword evidence="5 10" id="KW-0436">Ligase</keyword>
<dbReference type="PANTHER" id="PTHR11895">
    <property type="entry name" value="TRANSAMIDASE"/>
    <property type="match status" value="1"/>
</dbReference>
<comment type="catalytic activity">
    <reaction evidence="9 10">
        <text>L-glutamyl-tRNA(Gln) + L-glutamine + ATP + H2O = L-glutaminyl-tRNA(Gln) + L-glutamate + ADP + phosphate + H(+)</text>
        <dbReference type="Rhea" id="RHEA:17521"/>
        <dbReference type="Rhea" id="RHEA-COMP:9681"/>
        <dbReference type="Rhea" id="RHEA-COMP:9684"/>
        <dbReference type="ChEBI" id="CHEBI:15377"/>
        <dbReference type="ChEBI" id="CHEBI:15378"/>
        <dbReference type="ChEBI" id="CHEBI:29985"/>
        <dbReference type="ChEBI" id="CHEBI:30616"/>
        <dbReference type="ChEBI" id="CHEBI:43474"/>
        <dbReference type="ChEBI" id="CHEBI:58359"/>
        <dbReference type="ChEBI" id="CHEBI:78520"/>
        <dbReference type="ChEBI" id="CHEBI:78521"/>
        <dbReference type="ChEBI" id="CHEBI:456216"/>
        <dbReference type="EC" id="6.3.5.7"/>
    </reaction>
</comment>
<comment type="similarity">
    <text evidence="1 10">Belongs to the amidase family. GatA subfamily.</text>
</comment>
<sequence length="496" mass="52719">MEHRMPFSSLSEIKARLDAGETTAVEIAQLYLDRIATHNEALNAFVHLDADHVLAQAQASDAYRAKHAPRPLEGLPIAVKDIFCTQDGPTRCCSNILDGFNAPYDAHVITRLKEAGAVLVGKTNMDEFAMGSSTETSAFGVCRNPWDVSRIPGGSSGGSASAVAAALTPAALGTDTGGSIRQPAALCGITGLKPTYGRVSRRGIIAFASSLDQAGPMTRSVRDAAMVTAAMSGHDSGDATSVSDAPELDWLAACDKTDMKGLRIGKPKEYFVDGMDAGVRASVEAALKQCEALGAEIVDISLPHTEYAVATYYVIAPSEASANLSRYDGVRFGRRCDEPEDLLDMYTRSRDEGFGSEVKRRILTGAFALSSGYYDAYYLKAQQVRTLIQQDFLQAFEQVDVIATPTSPVTAFAVGEKTDDPLTMYLADIFTLALNLAGLPGLSQPCGMVDGLPVGLQWIAPAWREDVLLGAASAYESATEWSSQTPQAFAANGGES</sequence>
<dbReference type="GO" id="GO:0050567">
    <property type="term" value="F:glutaminyl-tRNA synthase (glutamine-hydrolyzing) activity"/>
    <property type="evidence" value="ECO:0007669"/>
    <property type="project" value="UniProtKB-UniRule"/>
</dbReference>
<evidence type="ECO:0000256" key="6">
    <source>
        <dbReference type="ARBA" id="ARBA00022741"/>
    </source>
</evidence>
<keyword evidence="8 10" id="KW-0648">Protein biosynthesis</keyword>
<feature type="active site" description="Acyl-ester intermediate" evidence="10">
    <location>
        <position position="179"/>
    </location>
</feature>
<keyword evidence="6 10" id="KW-0547">Nucleotide-binding</keyword>
<dbReference type="Pfam" id="PF01425">
    <property type="entry name" value="Amidase"/>
    <property type="match status" value="1"/>
</dbReference>
<evidence type="ECO:0000256" key="5">
    <source>
        <dbReference type="ARBA" id="ARBA00022598"/>
    </source>
</evidence>
<evidence type="ECO:0000256" key="4">
    <source>
        <dbReference type="ARBA" id="ARBA00014428"/>
    </source>
</evidence>
<dbReference type="InterPro" id="IPR000120">
    <property type="entry name" value="Amidase"/>
</dbReference>
<keyword evidence="12" id="KW-0808">Transferase</keyword>
<dbReference type="HOGENOM" id="CLU_009600_0_3_0"/>
<dbReference type="GO" id="GO:0006412">
    <property type="term" value="P:translation"/>
    <property type="evidence" value="ECO:0007669"/>
    <property type="project" value="UniProtKB-UniRule"/>
</dbReference>
<feature type="active site" description="Charge relay system" evidence="10">
    <location>
        <position position="80"/>
    </location>
</feature>
<dbReference type="PANTHER" id="PTHR11895:SF151">
    <property type="entry name" value="GLUTAMYL-TRNA(GLN) AMIDOTRANSFERASE SUBUNIT A"/>
    <property type="match status" value="1"/>
</dbReference>
<gene>
    <name evidence="10" type="primary">gatA</name>
    <name evidence="12" type="ORF">SPV1_05637</name>
</gene>
<dbReference type="AlphaFoldDB" id="Q0EY08"/>
<evidence type="ECO:0000256" key="8">
    <source>
        <dbReference type="ARBA" id="ARBA00022917"/>
    </source>
</evidence>
<reference evidence="12 13" key="1">
    <citation type="submission" date="2006-09" db="EMBL/GenBank/DDBJ databases">
        <authorList>
            <person name="Emerson D."/>
            <person name="Ferriera S."/>
            <person name="Johnson J."/>
            <person name="Kravitz S."/>
            <person name="Halpern A."/>
            <person name="Remington K."/>
            <person name="Beeson K."/>
            <person name="Tran B."/>
            <person name="Rogers Y.-H."/>
            <person name="Friedman R."/>
            <person name="Venter J.C."/>
        </authorList>
    </citation>
    <scope>NUCLEOTIDE SEQUENCE [LARGE SCALE GENOMIC DNA]</scope>
    <source>
        <strain evidence="12 13">PV-1</strain>
    </source>
</reference>
<proteinExistence type="inferred from homology"/>
<evidence type="ECO:0000256" key="10">
    <source>
        <dbReference type="HAMAP-Rule" id="MF_00120"/>
    </source>
</evidence>
<dbReference type="HAMAP" id="MF_00120">
    <property type="entry name" value="GatA"/>
    <property type="match status" value="1"/>
</dbReference>
<dbReference type="InterPro" id="IPR036928">
    <property type="entry name" value="AS_sf"/>
</dbReference>
<accession>Q0EY08</accession>
<feature type="domain" description="Amidase" evidence="11">
    <location>
        <begin position="26"/>
        <end position="469"/>
    </location>
</feature>
<dbReference type="InterPro" id="IPR020556">
    <property type="entry name" value="Amidase_CS"/>
</dbReference>